<evidence type="ECO:0000313" key="1">
    <source>
        <dbReference type="EMBL" id="KNZ58378.1"/>
    </source>
</evidence>
<gene>
    <name evidence="1" type="ORF">VP01_1940g4</name>
</gene>
<dbReference type="OrthoDB" id="3269001at2759"/>
<comment type="caution">
    <text evidence="1">The sequence shown here is derived from an EMBL/GenBank/DDBJ whole genome shotgun (WGS) entry which is preliminary data.</text>
</comment>
<evidence type="ECO:0000313" key="2">
    <source>
        <dbReference type="Proteomes" id="UP000037035"/>
    </source>
</evidence>
<dbReference type="EMBL" id="LAVV01006771">
    <property type="protein sequence ID" value="KNZ58378.1"/>
    <property type="molecule type" value="Genomic_DNA"/>
</dbReference>
<dbReference type="Proteomes" id="UP000037035">
    <property type="component" value="Unassembled WGS sequence"/>
</dbReference>
<proteinExistence type="predicted"/>
<dbReference type="VEuPathDB" id="FungiDB:VP01_1940g4"/>
<keyword evidence="2" id="KW-1185">Reference proteome</keyword>
<organism evidence="1 2">
    <name type="scientific">Puccinia sorghi</name>
    <dbReference type="NCBI Taxonomy" id="27349"/>
    <lineage>
        <taxon>Eukaryota</taxon>
        <taxon>Fungi</taxon>
        <taxon>Dikarya</taxon>
        <taxon>Basidiomycota</taxon>
        <taxon>Pucciniomycotina</taxon>
        <taxon>Pucciniomycetes</taxon>
        <taxon>Pucciniales</taxon>
        <taxon>Pucciniaceae</taxon>
        <taxon>Puccinia</taxon>
    </lineage>
</organism>
<protein>
    <submittedName>
        <fullName evidence="1">Uncharacterized protein</fullName>
    </submittedName>
</protein>
<sequence>MINTFQHPNGRMVCVQFLALSGDLLATKKVSGFASAMATHQTRDWAHLRKEQDTGIRKQRHRCKLVQAKPTHILGSRKACSAGYNAQLALRRVAGSLAILMEFCGRKSIKTTQKNATPKSA</sequence>
<dbReference type="AlphaFoldDB" id="A0A0L6VCC5"/>
<name>A0A0L6VCC5_9BASI</name>
<accession>A0A0L6VCC5</accession>
<reference evidence="1 2" key="1">
    <citation type="submission" date="2015-08" db="EMBL/GenBank/DDBJ databases">
        <title>Next Generation Sequencing and Analysis of the Genome of Puccinia sorghi L Schw, the Causal Agent of Maize Common Rust.</title>
        <authorList>
            <person name="Rochi L."/>
            <person name="Burguener G."/>
            <person name="Darino M."/>
            <person name="Turjanski A."/>
            <person name="Kreff E."/>
            <person name="Dieguez M.J."/>
            <person name="Sacco F."/>
        </authorList>
    </citation>
    <scope>NUCLEOTIDE SEQUENCE [LARGE SCALE GENOMIC DNA]</scope>
    <source>
        <strain evidence="1 2">RO10H11247</strain>
    </source>
</reference>